<organism evidence="3">
    <name type="scientific">Gongylonema pulchrum</name>
    <dbReference type="NCBI Taxonomy" id="637853"/>
    <lineage>
        <taxon>Eukaryota</taxon>
        <taxon>Metazoa</taxon>
        <taxon>Ecdysozoa</taxon>
        <taxon>Nematoda</taxon>
        <taxon>Chromadorea</taxon>
        <taxon>Rhabditida</taxon>
        <taxon>Spirurina</taxon>
        <taxon>Spiruromorpha</taxon>
        <taxon>Spiruroidea</taxon>
        <taxon>Gongylonematidae</taxon>
        <taxon>Gongylonema</taxon>
    </lineage>
</organism>
<reference evidence="3" key="1">
    <citation type="submission" date="2016-06" db="UniProtKB">
        <authorList>
            <consortium name="WormBaseParasite"/>
        </authorList>
    </citation>
    <scope>IDENTIFICATION</scope>
</reference>
<protein>
    <submittedName>
        <fullName evidence="1 3">Uncharacterized protein</fullName>
    </submittedName>
</protein>
<dbReference type="EMBL" id="UYRT01021436">
    <property type="protein sequence ID" value="VDK59946.1"/>
    <property type="molecule type" value="Genomic_DNA"/>
</dbReference>
<sequence length="65" mass="7498">MNFAHVDSLPRRAISLPAIPTYALRYIDSDDELFNVQAVSSIALTWLMPRFAKKVKHSRNLRNLK</sequence>
<evidence type="ECO:0000313" key="3">
    <source>
        <dbReference type="WBParaSite" id="GPUH_0000787601-mRNA-1"/>
    </source>
</evidence>
<keyword evidence="2" id="KW-1185">Reference proteome</keyword>
<proteinExistence type="predicted"/>
<name>A0A183DGM6_9BILA</name>
<gene>
    <name evidence="1" type="ORF">GPUH_LOCUS7868</name>
</gene>
<dbReference type="Proteomes" id="UP000271098">
    <property type="component" value="Unassembled WGS sequence"/>
</dbReference>
<dbReference type="AlphaFoldDB" id="A0A183DGM6"/>
<dbReference type="WBParaSite" id="GPUH_0000787601-mRNA-1">
    <property type="protein sequence ID" value="GPUH_0000787601-mRNA-1"/>
    <property type="gene ID" value="GPUH_0000787601"/>
</dbReference>
<evidence type="ECO:0000313" key="2">
    <source>
        <dbReference type="Proteomes" id="UP000271098"/>
    </source>
</evidence>
<reference evidence="1 2" key="2">
    <citation type="submission" date="2018-11" db="EMBL/GenBank/DDBJ databases">
        <authorList>
            <consortium name="Pathogen Informatics"/>
        </authorList>
    </citation>
    <scope>NUCLEOTIDE SEQUENCE [LARGE SCALE GENOMIC DNA]</scope>
</reference>
<accession>A0A183DGM6</accession>
<evidence type="ECO:0000313" key="1">
    <source>
        <dbReference type="EMBL" id="VDK59946.1"/>
    </source>
</evidence>